<feature type="compositionally biased region" description="Polar residues" evidence="5">
    <location>
        <begin position="34"/>
        <end position="62"/>
    </location>
</feature>
<evidence type="ECO:0000256" key="3">
    <source>
        <dbReference type="ARBA" id="ARBA00022833"/>
    </source>
</evidence>
<keyword evidence="1" id="KW-0479">Metal-binding</keyword>
<organism evidence="7 8">
    <name type="scientific">Penicillium steckii</name>
    <dbReference type="NCBI Taxonomy" id="303698"/>
    <lineage>
        <taxon>Eukaryota</taxon>
        <taxon>Fungi</taxon>
        <taxon>Dikarya</taxon>
        <taxon>Ascomycota</taxon>
        <taxon>Pezizomycotina</taxon>
        <taxon>Eurotiomycetes</taxon>
        <taxon>Eurotiomycetidae</taxon>
        <taxon>Eurotiales</taxon>
        <taxon>Aspergillaceae</taxon>
        <taxon>Penicillium</taxon>
    </lineage>
</organism>
<evidence type="ECO:0000313" key="8">
    <source>
        <dbReference type="Proteomes" id="UP000191285"/>
    </source>
</evidence>
<feature type="region of interest" description="Disordered" evidence="5">
    <location>
        <begin position="559"/>
        <end position="590"/>
    </location>
</feature>
<evidence type="ECO:0000256" key="1">
    <source>
        <dbReference type="ARBA" id="ARBA00022723"/>
    </source>
</evidence>
<dbReference type="STRING" id="303698.A0A1V6T233"/>
<feature type="region of interest" description="Disordered" evidence="5">
    <location>
        <begin position="437"/>
        <end position="508"/>
    </location>
</feature>
<feature type="region of interest" description="Disordered" evidence="5">
    <location>
        <begin position="1"/>
        <end position="73"/>
    </location>
</feature>
<feature type="region of interest" description="Disordered" evidence="5">
    <location>
        <begin position="609"/>
        <end position="691"/>
    </location>
</feature>
<dbReference type="InterPro" id="IPR013083">
    <property type="entry name" value="Znf_RING/FYVE/PHD"/>
</dbReference>
<evidence type="ECO:0000256" key="2">
    <source>
        <dbReference type="ARBA" id="ARBA00022771"/>
    </source>
</evidence>
<dbReference type="GO" id="GO:0008270">
    <property type="term" value="F:zinc ion binding"/>
    <property type="evidence" value="ECO:0007669"/>
    <property type="project" value="UniProtKB-KW"/>
</dbReference>
<accession>A0A1V6T233</accession>
<keyword evidence="8" id="KW-1185">Reference proteome</keyword>
<feature type="compositionally biased region" description="Basic and acidic residues" evidence="5">
    <location>
        <begin position="458"/>
        <end position="475"/>
    </location>
</feature>
<dbReference type="AlphaFoldDB" id="A0A1V6T233"/>
<evidence type="ECO:0000256" key="5">
    <source>
        <dbReference type="SAM" id="MobiDB-lite"/>
    </source>
</evidence>
<dbReference type="Gene3D" id="3.30.40.10">
    <property type="entry name" value="Zinc/RING finger domain, C3HC4 (zinc finger)"/>
    <property type="match status" value="1"/>
</dbReference>
<sequence>MTSRQSLRGVDQIEDSNSTASLFLGGPRRRWMPFNQTAPQPSHLNGPQNAMSSSVTATSTESGPRKLSPRPPLAATAGQLISPVTPGAILPSHVEVSTLPQPSHHPSVNFPSPDPSTGSHNSPNGSHQMVATGSDQPQNPQNVQNIETIPRENQPNETSASNLGANSIPTQTPTLSTSHPNSIQSIRNPAGPTSQGPQTIQTDHCSSDDILNEDTWRRWHPKFAALCDQVHNSTNLAVRRTILLNTAYEKRDHFYLVLHQSFCRWSADTLPPDFNSSAVLHGFQRLEGLLIANNMLPAELKSTFAEIPDKPENLMHAAWYRKTLAEVRTCLTCLAEQHRKFIDHQLRSGFYHNRQFPPLAAELAAFFNVSSPVLLKVLFASTCRLLYDFDKLPGLEMLFQEEMAMLENNPELVGLIFPVESLVEKYKAIAMKPLGLGLQSQPQPQSHSQPQPQPQHQHQHEHQHQHQQEVGRRESSGAGSPLDAQIFPSNSIMPVPSGPNLPSRPPQNLVAASLPSQIIPTTRQHTSQPISPVVPGSRRVSQQQAHRQIYPAYLQQPATLPTQPQSQNNSQWAQPVPMQNPRLPQTPTTQTYQFPQTQQAHYGSAYHSGLQPYAAHSPGPPRGYFSVHQPPPQGQTPGQQLPVNIPHQTSRMGQPQVPHIQNPHGRQIVSQHPQSPPQKPPTPLLPPPGYKLPPTVQPNPMRLGLHQADLREPIKKLKHWGPNGFADVGELFYYMDGFAMPPTFMSSDEISFSRTFEISATDMQSAPRLEVNTHHPARPATCFYQPGCKSIRLRAIAQSNSHKDQVFDLWPTQNTSWPSVFYIHVNGKELFVRRKAHNGKDLPLDITPHLIEGENKLSLHFLLEPGECKNFRYVFGIERMQTLDFDQVRQQACTIPADETRQRIEKRLSPSGEDDDLTVVSQSLTVGLIDPFMAQIFKTPARSKHCKHLECFDLDTFISTRRSESGPAAMNDNWQCPICKADARPMHLTIDEFFVNIRAELVSNNRLEEDIVAIDVRADGSWTAKVVSDENTSYNETMPGSNKRKASESLNKEASPQKQPSPVINKEPVLIELD</sequence>
<feature type="domain" description="SP-RING-type" evidence="6">
    <location>
        <begin position="913"/>
        <end position="1003"/>
    </location>
</feature>
<dbReference type="CDD" id="cd16650">
    <property type="entry name" value="SP-RING_PIAS-like"/>
    <property type="match status" value="1"/>
</dbReference>
<feature type="region of interest" description="Disordered" evidence="5">
    <location>
        <begin position="1032"/>
        <end position="1074"/>
    </location>
</feature>
<dbReference type="OrthoDB" id="27975at2759"/>
<evidence type="ECO:0000259" key="6">
    <source>
        <dbReference type="PROSITE" id="PS51044"/>
    </source>
</evidence>
<feature type="compositionally biased region" description="Polar residues" evidence="5">
    <location>
        <begin position="1052"/>
        <end position="1062"/>
    </location>
</feature>
<comment type="caution">
    <text evidence="7">The sequence shown here is derived from an EMBL/GenBank/DDBJ whole genome shotgun (WGS) entry which is preliminary data.</text>
</comment>
<feature type="region of interest" description="Disordered" evidence="5">
    <location>
        <begin position="97"/>
        <end position="205"/>
    </location>
</feature>
<dbReference type="Pfam" id="PF02891">
    <property type="entry name" value="zf-MIZ"/>
    <property type="match status" value="1"/>
</dbReference>
<dbReference type="GO" id="GO:0016925">
    <property type="term" value="P:protein sumoylation"/>
    <property type="evidence" value="ECO:0007669"/>
    <property type="project" value="TreeGrafter"/>
</dbReference>
<keyword evidence="2 4" id="KW-0863">Zinc-finger</keyword>
<feature type="compositionally biased region" description="Low complexity" evidence="5">
    <location>
        <begin position="439"/>
        <end position="456"/>
    </location>
</feature>
<proteinExistence type="predicted"/>
<feature type="compositionally biased region" description="Pro residues" evidence="5">
    <location>
        <begin position="496"/>
        <end position="505"/>
    </location>
</feature>
<dbReference type="PANTHER" id="PTHR10782:SF4">
    <property type="entry name" value="TONALLI, ISOFORM E"/>
    <property type="match status" value="1"/>
</dbReference>
<name>A0A1V6T233_9EURO</name>
<reference evidence="8" key="1">
    <citation type="journal article" date="2017" name="Nat. Microbiol.">
        <title>Global analysis of biosynthetic gene clusters reveals vast potential of secondary metabolite production in Penicillium species.</title>
        <authorList>
            <person name="Nielsen J.C."/>
            <person name="Grijseels S."/>
            <person name="Prigent S."/>
            <person name="Ji B."/>
            <person name="Dainat J."/>
            <person name="Nielsen K.F."/>
            <person name="Frisvad J.C."/>
            <person name="Workman M."/>
            <person name="Nielsen J."/>
        </authorList>
    </citation>
    <scope>NUCLEOTIDE SEQUENCE [LARGE SCALE GENOMIC DNA]</scope>
    <source>
        <strain evidence="8">IBT 24891</strain>
    </source>
</reference>
<keyword evidence="3" id="KW-0862">Zinc</keyword>
<protein>
    <recommendedName>
        <fullName evidence="6">SP-RING-type domain-containing protein</fullName>
    </recommendedName>
</protein>
<evidence type="ECO:0000313" key="7">
    <source>
        <dbReference type="EMBL" id="OQE20029.1"/>
    </source>
</evidence>
<dbReference type="PANTHER" id="PTHR10782">
    <property type="entry name" value="ZINC FINGER MIZ DOMAIN-CONTAINING PROTEIN"/>
    <property type="match status" value="1"/>
</dbReference>
<dbReference type="InterPro" id="IPR004181">
    <property type="entry name" value="Znf_MIZ"/>
</dbReference>
<evidence type="ECO:0000256" key="4">
    <source>
        <dbReference type="PROSITE-ProRule" id="PRU00452"/>
    </source>
</evidence>
<dbReference type="GO" id="GO:0061665">
    <property type="term" value="F:SUMO ligase activity"/>
    <property type="evidence" value="ECO:0007669"/>
    <property type="project" value="TreeGrafter"/>
</dbReference>
<gene>
    <name evidence="7" type="ORF">PENSTE_c014G06435</name>
</gene>
<dbReference type="GO" id="GO:0000785">
    <property type="term" value="C:chromatin"/>
    <property type="evidence" value="ECO:0007669"/>
    <property type="project" value="TreeGrafter"/>
</dbReference>
<dbReference type="EMBL" id="MLKD01000014">
    <property type="protein sequence ID" value="OQE20029.1"/>
    <property type="molecule type" value="Genomic_DNA"/>
</dbReference>
<dbReference type="PROSITE" id="PS51044">
    <property type="entry name" value="ZF_SP_RING"/>
    <property type="match status" value="1"/>
</dbReference>
<feature type="compositionally biased region" description="Pro residues" evidence="5">
    <location>
        <begin position="674"/>
        <end position="691"/>
    </location>
</feature>
<feature type="compositionally biased region" description="Polar residues" evidence="5">
    <location>
        <begin position="98"/>
        <end position="204"/>
    </location>
</feature>
<dbReference type="Proteomes" id="UP000191285">
    <property type="component" value="Unassembled WGS sequence"/>
</dbReference>